<feature type="transmembrane region" description="Helical" evidence="5">
    <location>
        <begin position="50"/>
        <end position="70"/>
    </location>
</feature>
<dbReference type="PANTHER" id="PTHR38480">
    <property type="entry name" value="SLR0254 PROTEIN"/>
    <property type="match status" value="1"/>
</dbReference>
<comment type="caution">
    <text evidence="7">The sequence shown here is derived from an EMBL/GenBank/DDBJ whole genome shotgun (WGS) entry which is preliminary data.</text>
</comment>
<dbReference type="InterPro" id="IPR010432">
    <property type="entry name" value="RDD"/>
</dbReference>
<reference evidence="7 8" key="1">
    <citation type="submission" date="2020-10" db="EMBL/GenBank/DDBJ databases">
        <title>Draft genome and description of Brachybacterium epidermidis sp nov.</title>
        <authorList>
            <person name="Boxberger M."/>
            <person name="La Scola B."/>
        </authorList>
    </citation>
    <scope>NUCLEOTIDE SEQUENCE [LARGE SCALE GENOMIC DNA]</scope>
    <source>
        <strain evidence="7 8">Marseille-Q2903</strain>
    </source>
</reference>
<feature type="domain" description="RDD" evidence="6">
    <location>
        <begin position="36"/>
        <end position="165"/>
    </location>
</feature>
<name>A0ABR9VXQ3_9MICO</name>
<evidence type="ECO:0000256" key="4">
    <source>
        <dbReference type="ARBA" id="ARBA00023136"/>
    </source>
</evidence>
<gene>
    <name evidence="7" type="ORF">IOE58_01630</name>
</gene>
<dbReference type="EMBL" id="JADEYR010000001">
    <property type="protein sequence ID" value="MBE9402954.1"/>
    <property type="molecule type" value="Genomic_DNA"/>
</dbReference>
<evidence type="ECO:0000313" key="8">
    <source>
        <dbReference type="Proteomes" id="UP000644727"/>
    </source>
</evidence>
<dbReference type="Pfam" id="PF06271">
    <property type="entry name" value="RDD"/>
    <property type="match status" value="1"/>
</dbReference>
<evidence type="ECO:0000256" key="3">
    <source>
        <dbReference type="ARBA" id="ARBA00022989"/>
    </source>
</evidence>
<evidence type="ECO:0000259" key="6">
    <source>
        <dbReference type="Pfam" id="PF06271"/>
    </source>
</evidence>
<evidence type="ECO:0000313" key="7">
    <source>
        <dbReference type="EMBL" id="MBE9402954.1"/>
    </source>
</evidence>
<evidence type="ECO:0000256" key="1">
    <source>
        <dbReference type="ARBA" id="ARBA00004141"/>
    </source>
</evidence>
<keyword evidence="4 5" id="KW-0472">Membrane</keyword>
<dbReference type="Proteomes" id="UP000644727">
    <property type="component" value="Unassembled WGS sequence"/>
</dbReference>
<comment type="subcellular location">
    <subcellularLocation>
        <location evidence="1">Membrane</location>
        <topology evidence="1">Multi-pass membrane protein</topology>
    </subcellularLocation>
</comment>
<sequence length="287" mass="30846">MSTISAPSDAGSASLARDDRESLVTGEAVLLDLRTASFAVRMLSASIDGAIQLAILVGGIVGAVWVMAALDADEGFFAAGTLVMSVTAYVGYPVLCEMLLRGRSVGRLVTGTRVVREDGGPVHVRQSVLRAVTAMFEIWGTAGAVALTCSVLDRKSRRIGDLLAGTVVIQERMSAPRSQRIELPEELRPWAAGADVGRLPVALVQDIRSFLPRAERIHPRSRQQLSRDLLQRTLPFVAPAPPPGTDPEAFLAAVVSERSRRDEERLRRAVAAQRELSAEVRTAPFTA</sequence>
<dbReference type="PANTHER" id="PTHR38480:SF1">
    <property type="entry name" value="SLR0254 PROTEIN"/>
    <property type="match status" value="1"/>
</dbReference>
<feature type="transmembrane region" description="Helical" evidence="5">
    <location>
        <begin position="76"/>
        <end position="95"/>
    </location>
</feature>
<protein>
    <submittedName>
        <fullName evidence="7">RDD family protein</fullName>
    </submittedName>
</protein>
<keyword evidence="2 5" id="KW-0812">Transmembrane</keyword>
<dbReference type="RefSeq" id="WP_193864687.1">
    <property type="nucleotide sequence ID" value="NZ_JADEYR010000001.1"/>
</dbReference>
<keyword evidence="8" id="KW-1185">Reference proteome</keyword>
<evidence type="ECO:0000256" key="2">
    <source>
        <dbReference type="ARBA" id="ARBA00022692"/>
    </source>
</evidence>
<evidence type="ECO:0000256" key="5">
    <source>
        <dbReference type="SAM" id="Phobius"/>
    </source>
</evidence>
<organism evidence="7 8">
    <name type="scientific">Brachybacterium epidermidis</name>
    <dbReference type="NCBI Taxonomy" id="2781983"/>
    <lineage>
        <taxon>Bacteria</taxon>
        <taxon>Bacillati</taxon>
        <taxon>Actinomycetota</taxon>
        <taxon>Actinomycetes</taxon>
        <taxon>Micrococcales</taxon>
        <taxon>Dermabacteraceae</taxon>
        <taxon>Brachybacterium</taxon>
    </lineage>
</organism>
<accession>A0ABR9VXQ3</accession>
<keyword evidence="3 5" id="KW-1133">Transmembrane helix</keyword>
<proteinExistence type="predicted"/>